<reference evidence="4" key="2">
    <citation type="submission" date="2023-05" db="EMBL/GenBank/DDBJ databases">
        <authorList>
            <consortium name="Lawrence Berkeley National Laboratory"/>
            <person name="Steindorff A."/>
            <person name="Hensen N."/>
            <person name="Bonometti L."/>
            <person name="Westerberg I."/>
            <person name="Brannstrom I.O."/>
            <person name="Guillou S."/>
            <person name="Cros-Aarteil S."/>
            <person name="Calhoun S."/>
            <person name="Haridas S."/>
            <person name="Kuo A."/>
            <person name="Mondo S."/>
            <person name="Pangilinan J."/>
            <person name="Riley R."/>
            <person name="Labutti K."/>
            <person name="Andreopoulos B."/>
            <person name="Lipzen A."/>
            <person name="Chen C."/>
            <person name="Yanf M."/>
            <person name="Daum C."/>
            <person name="Ng V."/>
            <person name="Clum A."/>
            <person name="Ohm R."/>
            <person name="Martin F."/>
            <person name="Silar P."/>
            <person name="Natvig D."/>
            <person name="Lalanne C."/>
            <person name="Gautier V."/>
            <person name="Ament-Velasquez S.L."/>
            <person name="Kruys A."/>
            <person name="Hutchinson M.I."/>
            <person name="Powell A.J."/>
            <person name="Barry K."/>
            <person name="Miller A.N."/>
            <person name="Grigoriev I.V."/>
            <person name="Debuchy R."/>
            <person name="Gladieux P."/>
            <person name="Thoren M.H."/>
            <person name="Johannesson H."/>
        </authorList>
    </citation>
    <scope>NUCLEOTIDE SEQUENCE</scope>
    <source>
        <strain evidence="4">CBS 532.94</strain>
    </source>
</reference>
<gene>
    <name evidence="4" type="ORF">C8A03DRAFT_12345</name>
</gene>
<evidence type="ECO:0000313" key="5">
    <source>
        <dbReference type="Proteomes" id="UP001303760"/>
    </source>
</evidence>
<dbReference type="AlphaFoldDB" id="A0AAN7HI12"/>
<sequence>MPPTPRVIKPAAAAAGGEDADGQKYPTPAEAYVFFSVVKHIKGRPDIDWDGVAKDCGFKNAETAKVRYGQIKRKLGIETWDYSKKKNNETYEEASYSASPSTPATGRTRKVPATPGTGTGAGVKKRASAVSKRPTATPTRAGRQAKSQAIIKMEEAEQAFENIDHEDEEADEEMQVCETPTKKTGGLLGNAYIKKEPGTNSATAHYGIASTYATFPAVMPDVVLERKAILVNLNGSWTVSPTSFDIHAQWLSHLPANIQSEFYAQAQHMANNATNTAANASAASAPNNGYHNNNNNNNNNNHHPPNHHSAAYQVMPTNNNNHNHNIDARQLAQQIFPDIAMSIPTGMAIEMGFMAAPPNSAAALSAAANQSGGGYDGLPRDRGNVDMSSIPMHTSYLENQRGHEAREREEREQEERDRALLFEGLSD</sequence>
<feature type="domain" description="Myb-like DNA-binding" evidence="3">
    <location>
        <begin position="35"/>
        <end position="76"/>
    </location>
</feature>
<feature type="coiled-coil region" evidence="1">
    <location>
        <begin position="146"/>
        <end position="173"/>
    </location>
</feature>
<feature type="region of interest" description="Disordered" evidence="2">
    <location>
        <begin position="368"/>
        <end position="427"/>
    </location>
</feature>
<dbReference type="Pfam" id="PF22980">
    <property type="entry name" value="Myb_DNA-bind_8"/>
    <property type="match status" value="1"/>
</dbReference>
<evidence type="ECO:0000259" key="3">
    <source>
        <dbReference type="Pfam" id="PF22980"/>
    </source>
</evidence>
<keyword evidence="1" id="KW-0175">Coiled coil</keyword>
<evidence type="ECO:0000256" key="1">
    <source>
        <dbReference type="SAM" id="Coils"/>
    </source>
</evidence>
<name>A0AAN7HI12_9PEZI</name>
<reference evidence="4" key="1">
    <citation type="journal article" date="2023" name="Mol. Phylogenet. Evol.">
        <title>Genome-scale phylogeny and comparative genomics of the fungal order Sordariales.</title>
        <authorList>
            <person name="Hensen N."/>
            <person name="Bonometti L."/>
            <person name="Westerberg I."/>
            <person name="Brannstrom I.O."/>
            <person name="Guillou S."/>
            <person name="Cros-Aarteil S."/>
            <person name="Calhoun S."/>
            <person name="Haridas S."/>
            <person name="Kuo A."/>
            <person name="Mondo S."/>
            <person name="Pangilinan J."/>
            <person name="Riley R."/>
            <person name="LaButti K."/>
            <person name="Andreopoulos B."/>
            <person name="Lipzen A."/>
            <person name="Chen C."/>
            <person name="Yan M."/>
            <person name="Daum C."/>
            <person name="Ng V."/>
            <person name="Clum A."/>
            <person name="Steindorff A."/>
            <person name="Ohm R.A."/>
            <person name="Martin F."/>
            <person name="Silar P."/>
            <person name="Natvig D.O."/>
            <person name="Lalanne C."/>
            <person name="Gautier V."/>
            <person name="Ament-Velasquez S.L."/>
            <person name="Kruys A."/>
            <person name="Hutchinson M.I."/>
            <person name="Powell A.J."/>
            <person name="Barry K."/>
            <person name="Miller A.N."/>
            <person name="Grigoriev I.V."/>
            <person name="Debuchy R."/>
            <person name="Gladieux P."/>
            <person name="Hiltunen Thoren M."/>
            <person name="Johannesson H."/>
        </authorList>
    </citation>
    <scope>NUCLEOTIDE SEQUENCE</scope>
    <source>
        <strain evidence="4">CBS 532.94</strain>
    </source>
</reference>
<dbReference type="Proteomes" id="UP001303760">
    <property type="component" value="Unassembled WGS sequence"/>
</dbReference>
<feature type="region of interest" description="Disordered" evidence="2">
    <location>
        <begin position="280"/>
        <end position="310"/>
    </location>
</feature>
<proteinExistence type="predicted"/>
<comment type="caution">
    <text evidence="4">The sequence shown here is derived from an EMBL/GenBank/DDBJ whole genome shotgun (WGS) entry which is preliminary data.</text>
</comment>
<organism evidence="4 5">
    <name type="scientific">Achaetomium macrosporum</name>
    <dbReference type="NCBI Taxonomy" id="79813"/>
    <lineage>
        <taxon>Eukaryota</taxon>
        <taxon>Fungi</taxon>
        <taxon>Dikarya</taxon>
        <taxon>Ascomycota</taxon>
        <taxon>Pezizomycotina</taxon>
        <taxon>Sordariomycetes</taxon>
        <taxon>Sordariomycetidae</taxon>
        <taxon>Sordariales</taxon>
        <taxon>Chaetomiaceae</taxon>
        <taxon>Achaetomium</taxon>
    </lineage>
</organism>
<evidence type="ECO:0000256" key="2">
    <source>
        <dbReference type="SAM" id="MobiDB-lite"/>
    </source>
</evidence>
<dbReference type="InterPro" id="IPR054505">
    <property type="entry name" value="Myb_DNA-bind_8"/>
</dbReference>
<evidence type="ECO:0000313" key="4">
    <source>
        <dbReference type="EMBL" id="KAK4241354.1"/>
    </source>
</evidence>
<feature type="region of interest" description="Disordered" evidence="2">
    <location>
        <begin position="89"/>
        <end position="146"/>
    </location>
</feature>
<dbReference type="EMBL" id="MU860023">
    <property type="protein sequence ID" value="KAK4241354.1"/>
    <property type="molecule type" value="Genomic_DNA"/>
</dbReference>
<accession>A0AAN7HI12</accession>
<keyword evidence="5" id="KW-1185">Reference proteome</keyword>
<feature type="compositionally biased region" description="Basic and acidic residues" evidence="2">
    <location>
        <begin position="400"/>
        <end position="420"/>
    </location>
</feature>
<protein>
    <recommendedName>
        <fullName evidence="3">Myb-like DNA-binding domain-containing protein</fullName>
    </recommendedName>
</protein>
<feature type="compositionally biased region" description="Low complexity" evidence="2">
    <location>
        <begin position="93"/>
        <end position="116"/>
    </location>
</feature>
<feature type="compositionally biased region" description="Low complexity" evidence="2">
    <location>
        <begin position="280"/>
        <end position="303"/>
    </location>
</feature>